<dbReference type="InterPro" id="IPR011762">
    <property type="entry name" value="COA_CT_N"/>
</dbReference>
<dbReference type="Gene3D" id="3.90.226.10">
    <property type="entry name" value="2-enoyl-CoA Hydratase, Chain A, domain 1"/>
    <property type="match status" value="1"/>
</dbReference>
<dbReference type="PROSITE" id="PS50980">
    <property type="entry name" value="COA_CT_NTER"/>
    <property type="match status" value="1"/>
</dbReference>
<reference evidence="15" key="2">
    <citation type="submission" date="2021-01" db="EMBL/GenBank/DDBJ databases">
        <authorList>
            <person name="Hahn C.R."/>
            <person name="Youssef N.H."/>
            <person name="Elshahed M."/>
        </authorList>
    </citation>
    <scope>NUCLEOTIDE SEQUENCE</scope>
    <source>
        <strain evidence="15">Zod_Metabat.24</strain>
    </source>
</reference>
<keyword evidence="4 13" id="KW-0479">Metal-binding</keyword>
<comment type="similarity">
    <text evidence="13">Belongs to the AccD/PCCB family.</text>
</comment>
<comment type="pathway">
    <text evidence="13">Lipid metabolism; malonyl-CoA biosynthesis; malonyl-CoA from acetyl-CoA: step 1/1.</text>
</comment>
<dbReference type="GO" id="GO:0008270">
    <property type="term" value="F:zinc ion binding"/>
    <property type="evidence" value="ECO:0007669"/>
    <property type="project" value="UniProtKB-UniRule"/>
</dbReference>
<keyword evidence="8 13" id="KW-0862">Zinc</keyword>
<feature type="binding site" evidence="13">
    <location>
        <position position="42"/>
    </location>
    <ligand>
        <name>Zn(2+)</name>
        <dbReference type="ChEBI" id="CHEBI:29105"/>
    </ligand>
</feature>
<dbReference type="GO" id="GO:0005524">
    <property type="term" value="F:ATP binding"/>
    <property type="evidence" value="ECO:0007669"/>
    <property type="project" value="UniProtKB-KW"/>
</dbReference>
<feature type="binding site" evidence="13">
    <location>
        <position position="23"/>
    </location>
    <ligand>
        <name>Zn(2+)</name>
        <dbReference type="ChEBI" id="CHEBI:29105"/>
    </ligand>
</feature>
<feature type="binding site" evidence="13">
    <location>
        <position position="20"/>
    </location>
    <ligand>
        <name>Zn(2+)</name>
        <dbReference type="ChEBI" id="CHEBI:29105"/>
    </ligand>
</feature>
<keyword evidence="3 13" id="KW-0808">Transferase</keyword>
<dbReference type="InterPro" id="IPR000438">
    <property type="entry name" value="Acetyl_CoA_COase_Trfase_b_su"/>
</dbReference>
<keyword evidence="15" id="KW-0436">Ligase</keyword>
<dbReference type="PRINTS" id="PR01070">
    <property type="entry name" value="ACCCTRFRASEB"/>
</dbReference>
<evidence type="ECO:0000313" key="15">
    <source>
        <dbReference type="EMBL" id="MBN1572036.1"/>
    </source>
</evidence>
<dbReference type="GO" id="GO:2001295">
    <property type="term" value="P:malonyl-CoA biosynthetic process"/>
    <property type="evidence" value="ECO:0007669"/>
    <property type="project" value="UniProtKB-UniRule"/>
</dbReference>
<dbReference type="SUPFAM" id="SSF52096">
    <property type="entry name" value="ClpP/crotonase"/>
    <property type="match status" value="1"/>
</dbReference>
<comment type="cofactor">
    <cofactor evidence="13">
        <name>Zn(2+)</name>
        <dbReference type="ChEBI" id="CHEBI:29105"/>
    </cofactor>
    <text evidence="13">Binds 1 zinc ion per subunit.</text>
</comment>
<dbReference type="Proteomes" id="UP000809273">
    <property type="component" value="Unassembled WGS sequence"/>
</dbReference>
<keyword evidence="11 13" id="KW-0275">Fatty acid biosynthesis</keyword>
<keyword evidence="6 13" id="KW-0863">Zinc-finger</keyword>
<evidence type="ECO:0000256" key="1">
    <source>
        <dbReference type="ARBA" id="ARBA00004496"/>
    </source>
</evidence>
<dbReference type="GO" id="GO:0016743">
    <property type="term" value="F:carboxyl- or carbamoyltransferase activity"/>
    <property type="evidence" value="ECO:0007669"/>
    <property type="project" value="UniProtKB-UniRule"/>
</dbReference>
<feature type="zinc finger region" description="C4-type" evidence="13">
    <location>
        <begin position="20"/>
        <end position="42"/>
    </location>
</feature>
<dbReference type="GO" id="GO:0003989">
    <property type="term" value="F:acetyl-CoA carboxylase activity"/>
    <property type="evidence" value="ECO:0007669"/>
    <property type="project" value="InterPro"/>
</dbReference>
<name>A0A9D8KE85_9DELT</name>
<dbReference type="PANTHER" id="PTHR42995">
    <property type="entry name" value="ACETYL-COENZYME A CARBOXYLASE CARBOXYL TRANSFERASE SUBUNIT BETA, CHLOROPLASTIC"/>
    <property type="match status" value="1"/>
</dbReference>
<dbReference type="EMBL" id="JAFGIX010000010">
    <property type="protein sequence ID" value="MBN1572036.1"/>
    <property type="molecule type" value="Genomic_DNA"/>
</dbReference>
<keyword evidence="7 13" id="KW-0276">Fatty acid metabolism</keyword>
<dbReference type="EC" id="2.1.3.15" evidence="13"/>
<dbReference type="GO" id="GO:0009317">
    <property type="term" value="C:acetyl-CoA carboxylase complex"/>
    <property type="evidence" value="ECO:0007669"/>
    <property type="project" value="InterPro"/>
</dbReference>
<sequence length="276" mass="30060">MRKDKASSVKLDEAADWVKCPGCSNTLFSREIERNLSVCTSCGYHFRIGARKRIETVTDRDSLKELFSDLKPGDPLGFVDERPYPDRIKNAREKTGESEAVVTGSAKISGIDVVISVMDFDFMGGSMGSVVGEKVTLAAEKAAKEKIPLVSFVASGGARMQEGLISLMQMAKTTGAVSRLKDSGAPYISILTNPTTGGVAASFGMLGDINIAEPGAVIGFAGRRVIEQTINQKPPDNFQKAEELLKHGMIDMIVERKSMKNTIFHLLEFFTERTKK</sequence>
<reference evidence="15" key="1">
    <citation type="journal article" date="2021" name="Environ. Microbiol.">
        <title>Genomic characterization of three novel Desulfobacterota classes expand the metabolic and phylogenetic diversity of the phylum.</title>
        <authorList>
            <person name="Murphy C.L."/>
            <person name="Biggerstaff J."/>
            <person name="Eichhorn A."/>
            <person name="Ewing E."/>
            <person name="Shahan R."/>
            <person name="Soriano D."/>
            <person name="Stewart S."/>
            <person name="VanMol K."/>
            <person name="Walker R."/>
            <person name="Walters P."/>
            <person name="Elshahed M.S."/>
            <person name="Youssef N.H."/>
        </authorList>
    </citation>
    <scope>NUCLEOTIDE SEQUENCE</scope>
    <source>
        <strain evidence="15">Zod_Metabat.24</strain>
    </source>
</reference>
<dbReference type="Pfam" id="PF01039">
    <property type="entry name" value="Carboxyl_trans"/>
    <property type="match status" value="1"/>
</dbReference>
<evidence type="ECO:0000256" key="5">
    <source>
        <dbReference type="ARBA" id="ARBA00022741"/>
    </source>
</evidence>
<evidence type="ECO:0000256" key="12">
    <source>
        <dbReference type="ARBA" id="ARBA00025280"/>
    </source>
</evidence>
<dbReference type="GO" id="GO:0006633">
    <property type="term" value="P:fatty acid biosynthetic process"/>
    <property type="evidence" value="ECO:0007669"/>
    <property type="project" value="UniProtKB-KW"/>
</dbReference>
<protein>
    <recommendedName>
        <fullName evidence="13">Acetyl-coenzyme A carboxylase carboxyl transferase subunit beta</fullName>
        <shortName evidence="13">ACCase subunit beta</shortName>
        <shortName evidence="13">Acetyl-CoA carboxylase carboxyltransferase subunit beta</shortName>
        <ecNumber evidence="13">2.1.3.15</ecNumber>
    </recommendedName>
</protein>
<evidence type="ECO:0000256" key="2">
    <source>
        <dbReference type="ARBA" id="ARBA00022516"/>
    </source>
</evidence>
<dbReference type="InterPro" id="IPR041010">
    <property type="entry name" value="Znf-ACC"/>
</dbReference>
<organism evidence="15 16">
    <name type="scientific">Candidatus Zymogenus saltonus</name>
    <dbReference type="NCBI Taxonomy" id="2844893"/>
    <lineage>
        <taxon>Bacteria</taxon>
        <taxon>Deltaproteobacteria</taxon>
        <taxon>Candidatus Zymogenia</taxon>
        <taxon>Candidatus Zymogeniales</taxon>
        <taxon>Candidatus Zymogenaceae</taxon>
        <taxon>Candidatus Zymogenus</taxon>
    </lineage>
</organism>
<dbReference type="HAMAP" id="MF_01395">
    <property type="entry name" value="AcetylCoA_CT_beta"/>
    <property type="match status" value="1"/>
</dbReference>
<keyword evidence="10 13" id="KW-0443">Lipid metabolism</keyword>
<evidence type="ECO:0000259" key="14">
    <source>
        <dbReference type="PROSITE" id="PS50980"/>
    </source>
</evidence>
<evidence type="ECO:0000256" key="7">
    <source>
        <dbReference type="ARBA" id="ARBA00022832"/>
    </source>
</evidence>
<dbReference type="NCBIfam" id="TIGR00515">
    <property type="entry name" value="accD"/>
    <property type="match status" value="1"/>
</dbReference>
<feature type="domain" description="CoA carboxyltransferase N-terminal" evidence="14">
    <location>
        <begin position="16"/>
        <end position="276"/>
    </location>
</feature>
<keyword evidence="13" id="KW-0963">Cytoplasm</keyword>
<keyword evidence="9 13" id="KW-0067">ATP-binding</keyword>
<comment type="caution">
    <text evidence="15">The sequence shown here is derived from an EMBL/GenBank/DDBJ whole genome shotgun (WGS) entry which is preliminary data.</text>
</comment>
<dbReference type="InterPro" id="IPR029045">
    <property type="entry name" value="ClpP/crotonase-like_dom_sf"/>
</dbReference>
<evidence type="ECO:0000256" key="4">
    <source>
        <dbReference type="ARBA" id="ARBA00022723"/>
    </source>
</evidence>
<dbReference type="InterPro" id="IPR034733">
    <property type="entry name" value="AcCoA_carboxyl_beta"/>
</dbReference>
<comment type="subcellular location">
    <subcellularLocation>
        <location evidence="1 13">Cytoplasm</location>
    </subcellularLocation>
</comment>
<dbReference type="AlphaFoldDB" id="A0A9D8KE85"/>
<accession>A0A9D8KE85</accession>
<keyword evidence="2 13" id="KW-0444">Lipid biosynthesis</keyword>
<comment type="catalytic activity">
    <reaction evidence="13">
        <text>N(6)-carboxybiotinyl-L-lysyl-[protein] + acetyl-CoA = N(6)-biotinyl-L-lysyl-[protein] + malonyl-CoA</text>
        <dbReference type="Rhea" id="RHEA:54728"/>
        <dbReference type="Rhea" id="RHEA-COMP:10505"/>
        <dbReference type="Rhea" id="RHEA-COMP:10506"/>
        <dbReference type="ChEBI" id="CHEBI:57288"/>
        <dbReference type="ChEBI" id="CHEBI:57384"/>
        <dbReference type="ChEBI" id="CHEBI:83144"/>
        <dbReference type="ChEBI" id="CHEBI:83145"/>
        <dbReference type="EC" id="2.1.3.15"/>
    </reaction>
</comment>
<evidence type="ECO:0000256" key="10">
    <source>
        <dbReference type="ARBA" id="ARBA00023098"/>
    </source>
</evidence>
<gene>
    <name evidence="13" type="primary">accD</name>
    <name evidence="15" type="ORF">JW984_02450</name>
</gene>
<keyword evidence="5 13" id="KW-0547">Nucleotide-binding</keyword>
<dbReference type="Pfam" id="PF17848">
    <property type="entry name" value="Zn_ribbon_ACC"/>
    <property type="match status" value="1"/>
</dbReference>
<evidence type="ECO:0000256" key="8">
    <source>
        <dbReference type="ARBA" id="ARBA00022833"/>
    </source>
</evidence>
<evidence type="ECO:0000256" key="3">
    <source>
        <dbReference type="ARBA" id="ARBA00022679"/>
    </source>
</evidence>
<comment type="subunit">
    <text evidence="13">Acetyl-CoA carboxylase is a heterohexamer composed of biotin carboxyl carrier protein (AccB), biotin carboxylase (AccC) and two subunits each of ACCase subunit alpha (AccA) and ACCase subunit beta (AccD).</text>
</comment>
<dbReference type="PANTHER" id="PTHR42995:SF5">
    <property type="entry name" value="ACETYL-COENZYME A CARBOXYLASE CARBOXYL TRANSFERASE SUBUNIT BETA, CHLOROPLASTIC"/>
    <property type="match status" value="1"/>
</dbReference>
<proteinExistence type="inferred from homology"/>
<comment type="function">
    <text evidence="12 13">Component of the acetyl coenzyme A carboxylase (ACC) complex. Biotin carboxylase (BC) catalyzes the carboxylation of biotin on its carrier protein (BCCP) and then the CO(2) group is transferred by the transcarboxylase to acetyl-CoA to form malonyl-CoA.</text>
</comment>
<evidence type="ECO:0000256" key="11">
    <source>
        <dbReference type="ARBA" id="ARBA00023160"/>
    </source>
</evidence>
<evidence type="ECO:0000313" key="16">
    <source>
        <dbReference type="Proteomes" id="UP000809273"/>
    </source>
</evidence>
<evidence type="ECO:0000256" key="13">
    <source>
        <dbReference type="HAMAP-Rule" id="MF_01395"/>
    </source>
</evidence>
<evidence type="ECO:0000256" key="6">
    <source>
        <dbReference type="ARBA" id="ARBA00022771"/>
    </source>
</evidence>
<feature type="binding site" evidence="13">
    <location>
        <position position="39"/>
    </location>
    <ligand>
        <name>Zn(2+)</name>
        <dbReference type="ChEBI" id="CHEBI:29105"/>
    </ligand>
</feature>
<evidence type="ECO:0000256" key="9">
    <source>
        <dbReference type="ARBA" id="ARBA00022840"/>
    </source>
</evidence>